<name>A0A918R5D5_9SPHN</name>
<reference evidence="2" key="1">
    <citation type="journal article" date="2014" name="Int. J. Syst. Evol. Microbiol.">
        <title>Complete genome sequence of Corynebacterium casei LMG S-19264T (=DSM 44701T), isolated from a smear-ripened cheese.</title>
        <authorList>
            <consortium name="US DOE Joint Genome Institute (JGI-PGF)"/>
            <person name="Walter F."/>
            <person name="Albersmeier A."/>
            <person name="Kalinowski J."/>
            <person name="Ruckert C."/>
        </authorList>
    </citation>
    <scope>NUCLEOTIDE SEQUENCE</scope>
    <source>
        <strain evidence="2">KCTC 32422</strain>
    </source>
</reference>
<protein>
    <submittedName>
        <fullName evidence="2">Uncharacterized protein</fullName>
    </submittedName>
</protein>
<gene>
    <name evidence="2" type="ORF">GCM10011617_01260</name>
</gene>
<dbReference type="RefSeq" id="WP_189538492.1">
    <property type="nucleotide sequence ID" value="NZ_BMZD01000001.1"/>
</dbReference>
<evidence type="ECO:0000313" key="2">
    <source>
        <dbReference type="EMBL" id="GGZ86419.1"/>
    </source>
</evidence>
<accession>A0A918R5D5</accession>
<evidence type="ECO:0000313" key="3">
    <source>
        <dbReference type="Proteomes" id="UP000634139"/>
    </source>
</evidence>
<comment type="caution">
    <text evidence="2">The sequence shown here is derived from an EMBL/GenBank/DDBJ whole genome shotgun (WGS) entry which is preliminary data.</text>
</comment>
<reference evidence="2" key="2">
    <citation type="submission" date="2020-09" db="EMBL/GenBank/DDBJ databases">
        <authorList>
            <person name="Sun Q."/>
            <person name="Kim S."/>
        </authorList>
    </citation>
    <scope>NUCLEOTIDE SEQUENCE</scope>
    <source>
        <strain evidence="2">KCTC 32422</strain>
    </source>
</reference>
<dbReference type="EMBL" id="BMZD01000001">
    <property type="protein sequence ID" value="GGZ86419.1"/>
    <property type="molecule type" value="Genomic_DNA"/>
</dbReference>
<keyword evidence="3" id="KW-1185">Reference proteome</keyword>
<feature type="region of interest" description="Disordered" evidence="1">
    <location>
        <begin position="51"/>
        <end position="128"/>
    </location>
</feature>
<proteinExistence type="predicted"/>
<dbReference type="Proteomes" id="UP000634139">
    <property type="component" value="Unassembled WGS sequence"/>
</dbReference>
<evidence type="ECO:0000256" key="1">
    <source>
        <dbReference type="SAM" id="MobiDB-lite"/>
    </source>
</evidence>
<dbReference type="AlphaFoldDB" id="A0A918R5D5"/>
<feature type="compositionally biased region" description="Low complexity" evidence="1">
    <location>
        <begin position="111"/>
        <end position="127"/>
    </location>
</feature>
<organism evidence="2 3">
    <name type="scientific">Novosphingobium arvoryzae</name>
    <dbReference type="NCBI Taxonomy" id="1256514"/>
    <lineage>
        <taxon>Bacteria</taxon>
        <taxon>Pseudomonadati</taxon>
        <taxon>Pseudomonadota</taxon>
        <taxon>Alphaproteobacteria</taxon>
        <taxon>Sphingomonadales</taxon>
        <taxon>Sphingomonadaceae</taxon>
        <taxon>Novosphingobium</taxon>
    </lineage>
</organism>
<sequence>MEAREEFSRLMAWLIENSDEVESDQIKADIMLLQGAAGQLVTKLAERNAALAKQCRPRKSKPPKSAPVSGPQKGSGGKSSTDSADSKNDSEDRPEGLSSIQQGIIKALNVPSSQPQQQQQQQRLRQQIYGTQNDDVAFAKAAKAISR</sequence>
<feature type="compositionally biased region" description="Basic and acidic residues" evidence="1">
    <location>
        <begin position="84"/>
        <end position="95"/>
    </location>
</feature>